<reference evidence="2 3" key="1">
    <citation type="journal article" date="2012" name="BMC Genomics">
        <title>Comparative genomic analysis of human infective Trypanosoma cruzi lineages with the bat-restricted subspecies T. cruzi marinkellei.</title>
        <authorList>
            <person name="Franzen O."/>
            <person name="Talavera-Lopez C."/>
            <person name="Ochaya S."/>
            <person name="Butler C.E."/>
            <person name="Messenger L.A."/>
            <person name="Lewis M.D."/>
            <person name="Llewellyn M.S."/>
            <person name="Marinkelle C.J."/>
            <person name="Tyler K.M."/>
            <person name="Miles M.A."/>
            <person name="Andersson B."/>
        </authorList>
    </citation>
    <scope>NUCLEOTIDE SEQUENCE [LARGE SCALE GENOMIC DNA]</scope>
    <source>
        <strain evidence="2 3">B7</strain>
    </source>
</reference>
<dbReference type="InterPro" id="IPR008377">
    <property type="entry name" value="Sialidase_trypan"/>
</dbReference>
<dbReference type="InterPro" id="IPR036278">
    <property type="entry name" value="Sialidase_sf"/>
</dbReference>
<dbReference type="EMBL" id="AHKC01011268">
    <property type="protein sequence ID" value="EKF30922.1"/>
    <property type="molecule type" value="Genomic_DNA"/>
</dbReference>
<dbReference type="SUPFAM" id="SSF49899">
    <property type="entry name" value="Concanavalin A-like lectins/glucanases"/>
    <property type="match status" value="1"/>
</dbReference>
<dbReference type="AlphaFoldDB" id="K2NPW7"/>
<keyword evidence="3" id="KW-1185">Reference proteome</keyword>
<evidence type="ECO:0000313" key="3">
    <source>
        <dbReference type="Proteomes" id="UP000007350"/>
    </source>
</evidence>
<gene>
    <name evidence="2" type="ORF">MOQ_005250</name>
</gene>
<dbReference type="Proteomes" id="UP000007350">
    <property type="component" value="Unassembled WGS sequence"/>
</dbReference>
<accession>K2NPW7</accession>
<dbReference type="Pfam" id="PF22925">
    <property type="entry name" value="TS_C"/>
    <property type="match status" value="1"/>
</dbReference>
<organism evidence="2 3">
    <name type="scientific">Trypanosoma cruzi marinkellei</name>
    <dbReference type="NCBI Taxonomy" id="85056"/>
    <lineage>
        <taxon>Eukaryota</taxon>
        <taxon>Discoba</taxon>
        <taxon>Euglenozoa</taxon>
        <taxon>Kinetoplastea</taxon>
        <taxon>Metakinetoplastina</taxon>
        <taxon>Trypanosomatida</taxon>
        <taxon>Trypanosomatidae</taxon>
        <taxon>Trypanosoma</taxon>
        <taxon>Schizotrypanum</taxon>
    </lineage>
</organism>
<name>K2NPW7_TRYCR</name>
<dbReference type="PRINTS" id="PR01803">
    <property type="entry name" value="TCSIALIDASE"/>
</dbReference>
<dbReference type="GO" id="GO:0004308">
    <property type="term" value="F:exo-alpha-sialidase activity"/>
    <property type="evidence" value="ECO:0007669"/>
    <property type="project" value="InterPro"/>
</dbReference>
<dbReference type="InterPro" id="IPR013320">
    <property type="entry name" value="ConA-like_dom_sf"/>
</dbReference>
<dbReference type="Gene3D" id="2.60.120.200">
    <property type="match status" value="1"/>
</dbReference>
<protein>
    <submittedName>
        <fullName evidence="2">Trans-sialidase, putative</fullName>
    </submittedName>
</protein>
<dbReference type="InterPro" id="IPR055239">
    <property type="entry name" value="TS_C"/>
</dbReference>
<dbReference type="Gene3D" id="2.120.10.10">
    <property type="match status" value="1"/>
</dbReference>
<sequence>MASVRLTAQLKRVKDVLATWKELDEIVAQPCPPSAARDASSGTACSAAIPRDGLVGFLSGNFFDNTWKDEYLGVNAKVTGGAEMTDNGLMFQGAWAEWPVGSQGQNQLYRFANYNFTLVATVSIRNVPEEGNIPLMGVRLDGNGENKFLELSYDKEKKWQVRCGAGTTEKHSRGWEPGKTRQVAIVLQDSSQGSVYVNGERVGTSCELKVMHSKGISHFYIGGYGGSAGSNEAVL</sequence>
<comment type="caution">
    <text evidence="2">The sequence shown here is derived from an EMBL/GenBank/DDBJ whole genome shotgun (WGS) entry which is preliminary data.</text>
</comment>
<dbReference type="SUPFAM" id="SSF50939">
    <property type="entry name" value="Sialidases"/>
    <property type="match status" value="1"/>
</dbReference>
<feature type="domain" description="Trans-sialidase C-terminal" evidence="1">
    <location>
        <begin position="50"/>
        <end position="233"/>
    </location>
</feature>
<evidence type="ECO:0000313" key="2">
    <source>
        <dbReference type="EMBL" id="EKF30922.1"/>
    </source>
</evidence>
<evidence type="ECO:0000259" key="1">
    <source>
        <dbReference type="Pfam" id="PF22925"/>
    </source>
</evidence>
<proteinExistence type="predicted"/>